<organism evidence="4 5">
    <name type="scientific">Chitinophaga skermanii</name>
    <dbReference type="NCBI Taxonomy" id="331697"/>
    <lineage>
        <taxon>Bacteria</taxon>
        <taxon>Pseudomonadati</taxon>
        <taxon>Bacteroidota</taxon>
        <taxon>Chitinophagia</taxon>
        <taxon>Chitinophagales</taxon>
        <taxon>Chitinophagaceae</taxon>
        <taxon>Chitinophaga</taxon>
    </lineage>
</organism>
<evidence type="ECO:0000313" key="4">
    <source>
        <dbReference type="EMBL" id="RAJ10563.1"/>
    </source>
</evidence>
<dbReference type="PANTHER" id="PTHR30273">
    <property type="entry name" value="PERIPLASMIC SIGNAL SENSOR AND SIGMA FACTOR ACTIVATOR FECR-RELATED"/>
    <property type="match status" value="1"/>
</dbReference>
<evidence type="ECO:0000256" key="1">
    <source>
        <dbReference type="SAM" id="Phobius"/>
    </source>
</evidence>
<comment type="caution">
    <text evidence="4">The sequence shown here is derived from an EMBL/GenBank/DDBJ whole genome shotgun (WGS) entry which is preliminary data.</text>
</comment>
<dbReference type="EMBL" id="QLLL01000001">
    <property type="protein sequence ID" value="RAJ10563.1"/>
    <property type="molecule type" value="Genomic_DNA"/>
</dbReference>
<feature type="domain" description="Protein FecR C-terminal" evidence="3">
    <location>
        <begin position="276"/>
        <end position="344"/>
    </location>
</feature>
<evidence type="ECO:0000259" key="3">
    <source>
        <dbReference type="Pfam" id="PF16344"/>
    </source>
</evidence>
<name>A0A327R4A9_9BACT</name>
<dbReference type="Pfam" id="PF04773">
    <property type="entry name" value="FecR"/>
    <property type="match status" value="1"/>
</dbReference>
<feature type="transmembrane region" description="Helical" evidence="1">
    <location>
        <begin position="79"/>
        <end position="100"/>
    </location>
</feature>
<dbReference type="GO" id="GO:0016989">
    <property type="term" value="F:sigma factor antagonist activity"/>
    <property type="evidence" value="ECO:0007669"/>
    <property type="project" value="TreeGrafter"/>
</dbReference>
<feature type="domain" description="FecR protein" evidence="2">
    <location>
        <begin position="127"/>
        <end position="217"/>
    </location>
</feature>
<dbReference type="Proteomes" id="UP000249547">
    <property type="component" value="Unassembled WGS sequence"/>
</dbReference>
<proteinExistence type="predicted"/>
<sequence length="351" mass="39471">MSQIEFDALLEKYLAGTCSPQEEKAVMEWYEDFINGTEIAMSTTEKDALERRIWSNIYESISTEEQPLPRLVWMWPRKYAKIAVACAVALVVVGAATWFYQRQTALPSVLYAQLDVPKDYVDGYVKAEGKQHVVLGDGSVVDLEEGSTIYYPPQFEGKTREVFLTGSAFFNVAPNAERHFKVLTQEGMVAEVLGTSFFISHDHQNRKVELSVLTGKVSVYEQPEQKGSHKNEENGIILSANQKVTYKSTNNQFVTTLVEEPQPISEPVDSTKRLSQFVFEEATLKEVLTTISNTYGIAVEMNNEAFNNCHFTGDLSKQNLYEKLDIICKSVQASYEVKGTAIYINGTGCNR</sequence>
<dbReference type="Gene3D" id="2.60.120.1440">
    <property type="match status" value="1"/>
</dbReference>
<gene>
    <name evidence="4" type="ORF">LX64_00167</name>
</gene>
<protein>
    <submittedName>
        <fullName evidence="4">FecR family protein</fullName>
    </submittedName>
</protein>
<dbReference type="InterPro" id="IPR032508">
    <property type="entry name" value="FecR_C"/>
</dbReference>
<dbReference type="Gene3D" id="3.55.50.30">
    <property type="match status" value="1"/>
</dbReference>
<evidence type="ECO:0000259" key="2">
    <source>
        <dbReference type="Pfam" id="PF04773"/>
    </source>
</evidence>
<dbReference type="AlphaFoldDB" id="A0A327R4A9"/>
<keyword evidence="5" id="KW-1185">Reference proteome</keyword>
<dbReference type="PANTHER" id="PTHR30273:SF2">
    <property type="entry name" value="PROTEIN FECR"/>
    <property type="match status" value="1"/>
</dbReference>
<dbReference type="InterPro" id="IPR006860">
    <property type="entry name" value="FecR"/>
</dbReference>
<keyword evidence="1" id="KW-0812">Transmembrane</keyword>
<keyword evidence="1" id="KW-1133">Transmembrane helix</keyword>
<dbReference type="InterPro" id="IPR012373">
    <property type="entry name" value="Ferrdict_sens_TM"/>
</dbReference>
<accession>A0A327R4A9</accession>
<dbReference type="PIRSF" id="PIRSF018266">
    <property type="entry name" value="FecR"/>
    <property type="match status" value="1"/>
</dbReference>
<reference evidence="4 5" key="1">
    <citation type="submission" date="2018-06" db="EMBL/GenBank/DDBJ databases">
        <title>Genomic Encyclopedia of Archaeal and Bacterial Type Strains, Phase II (KMG-II): from individual species to whole genera.</title>
        <authorList>
            <person name="Goeker M."/>
        </authorList>
    </citation>
    <scope>NUCLEOTIDE SEQUENCE [LARGE SCALE GENOMIC DNA]</scope>
    <source>
        <strain evidence="4 5">DSM 23857</strain>
    </source>
</reference>
<dbReference type="Pfam" id="PF16344">
    <property type="entry name" value="FecR_C"/>
    <property type="match status" value="1"/>
</dbReference>
<keyword evidence="1" id="KW-0472">Membrane</keyword>
<evidence type="ECO:0000313" key="5">
    <source>
        <dbReference type="Proteomes" id="UP000249547"/>
    </source>
</evidence>
<dbReference type="RefSeq" id="WP_158538490.1">
    <property type="nucleotide sequence ID" value="NZ_QLLL01000001.1"/>
</dbReference>
<dbReference type="OrthoDB" id="645173at2"/>